<dbReference type="Proteomes" id="UP001243330">
    <property type="component" value="Unassembled WGS sequence"/>
</dbReference>
<dbReference type="SMART" id="SM00355">
    <property type="entry name" value="ZnF_C2H2"/>
    <property type="match status" value="3"/>
</dbReference>
<evidence type="ECO:0000256" key="1">
    <source>
        <dbReference type="PROSITE-ProRule" id="PRU00042"/>
    </source>
</evidence>
<feature type="compositionally biased region" description="Low complexity" evidence="2">
    <location>
        <begin position="128"/>
        <end position="137"/>
    </location>
</feature>
<feature type="region of interest" description="Disordered" evidence="2">
    <location>
        <begin position="1"/>
        <end position="31"/>
    </location>
</feature>
<comment type="caution">
    <text evidence="4">The sequence shown here is derived from an EMBL/GenBank/DDBJ whole genome shotgun (WGS) entry which is preliminary data.</text>
</comment>
<accession>A0AAD9AV42</accession>
<organism evidence="4 5">
    <name type="scientific">Colletotrichum chrysophilum</name>
    <dbReference type="NCBI Taxonomy" id="1836956"/>
    <lineage>
        <taxon>Eukaryota</taxon>
        <taxon>Fungi</taxon>
        <taxon>Dikarya</taxon>
        <taxon>Ascomycota</taxon>
        <taxon>Pezizomycotina</taxon>
        <taxon>Sordariomycetes</taxon>
        <taxon>Hypocreomycetidae</taxon>
        <taxon>Glomerellales</taxon>
        <taxon>Glomerellaceae</taxon>
        <taxon>Colletotrichum</taxon>
        <taxon>Colletotrichum gloeosporioides species complex</taxon>
    </lineage>
</organism>
<dbReference type="Pfam" id="PF09237">
    <property type="entry name" value="GAGA"/>
    <property type="match status" value="1"/>
</dbReference>
<protein>
    <recommendedName>
        <fullName evidence="3">C2H2-type domain-containing protein</fullName>
    </recommendedName>
</protein>
<dbReference type="PROSITE" id="PS50157">
    <property type="entry name" value="ZINC_FINGER_C2H2_2"/>
    <property type="match status" value="1"/>
</dbReference>
<sequence length="144" mass="16151">MPSNGIATEPVHDEKSVVHPKRREPRSGTRHFSGDETFSCSVCTTFTGDVPSLIEHMRCHHRSHVCRVPGCVRRFSTSQDLIRHTKSAHSNTILTCHVCFAVIKGNRVDNLKRHIRNRHPAQAMAQASPSNYSSWSSPGDYTSM</sequence>
<keyword evidence="1" id="KW-0479">Metal-binding</keyword>
<dbReference type="InterPro" id="IPR013087">
    <property type="entry name" value="Znf_C2H2_type"/>
</dbReference>
<dbReference type="SUPFAM" id="SSF57667">
    <property type="entry name" value="beta-beta-alpha zinc fingers"/>
    <property type="match status" value="1"/>
</dbReference>
<keyword evidence="5" id="KW-1185">Reference proteome</keyword>
<evidence type="ECO:0000256" key="2">
    <source>
        <dbReference type="SAM" id="MobiDB-lite"/>
    </source>
</evidence>
<dbReference type="PROSITE" id="PS00028">
    <property type="entry name" value="ZINC_FINGER_C2H2_1"/>
    <property type="match status" value="1"/>
</dbReference>
<evidence type="ECO:0000259" key="3">
    <source>
        <dbReference type="PROSITE" id="PS50157"/>
    </source>
</evidence>
<dbReference type="EMBL" id="JAQOWY010000058">
    <property type="protein sequence ID" value="KAK1853270.1"/>
    <property type="molecule type" value="Genomic_DNA"/>
</dbReference>
<reference evidence="4" key="1">
    <citation type="submission" date="2023-01" db="EMBL/GenBank/DDBJ databases">
        <title>Colletotrichum chrysophilum M932 genome sequence.</title>
        <authorList>
            <person name="Baroncelli R."/>
        </authorList>
    </citation>
    <scope>NUCLEOTIDE SEQUENCE</scope>
    <source>
        <strain evidence="4">M932</strain>
    </source>
</reference>
<dbReference type="AlphaFoldDB" id="A0AAD9AV42"/>
<feature type="domain" description="C2H2-type" evidence="3">
    <location>
        <begin position="64"/>
        <end position="91"/>
    </location>
</feature>
<gene>
    <name evidence="4" type="ORF">CCHR01_04106</name>
</gene>
<evidence type="ECO:0000313" key="4">
    <source>
        <dbReference type="EMBL" id="KAK1853270.1"/>
    </source>
</evidence>
<dbReference type="GO" id="GO:0008270">
    <property type="term" value="F:zinc ion binding"/>
    <property type="evidence" value="ECO:0007669"/>
    <property type="project" value="UniProtKB-KW"/>
</dbReference>
<feature type="region of interest" description="Disordered" evidence="2">
    <location>
        <begin position="120"/>
        <end position="144"/>
    </location>
</feature>
<dbReference type="InterPro" id="IPR036236">
    <property type="entry name" value="Znf_C2H2_sf"/>
</dbReference>
<name>A0AAD9AV42_9PEZI</name>
<evidence type="ECO:0000313" key="5">
    <source>
        <dbReference type="Proteomes" id="UP001243330"/>
    </source>
</evidence>
<dbReference type="InterPro" id="IPR015318">
    <property type="entry name" value="Znf_GAGA-bd_fac"/>
</dbReference>
<proteinExistence type="predicted"/>
<keyword evidence="1" id="KW-0862">Zinc</keyword>
<dbReference type="Gene3D" id="3.30.160.60">
    <property type="entry name" value="Classic Zinc Finger"/>
    <property type="match status" value="1"/>
</dbReference>
<keyword evidence="1" id="KW-0863">Zinc-finger</keyword>